<accession>A0A1M4WHG8</accession>
<dbReference type="SMART" id="SM00382">
    <property type="entry name" value="AAA"/>
    <property type="match status" value="2"/>
</dbReference>
<protein>
    <submittedName>
        <fullName evidence="6">ATP-binding cassette, subfamily F, uup</fullName>
    </submittedName>
</protein>
<evidence type="ECO:0000313" key="7">
    <source>
        <dbReference type="Proteomes" id="UP000184128"/>
    </source>
</evidence>
<dbReference type="PROSITE" id="PS00211">
    <property type="entry name" value="ABC_TRANSPORTER_1"/>
    <property type="match status" value="1"/>
</dbReference>
<evidence type="ECO:0000256" key="1">
    <source>
        <dbReference type="ARBA" id="ARBA00022741"/>
    </source>
</evidence>
<dbReference type="GO" id="GO:0005524">
    <property type="term" value="F:ATP binding"/>
    <property type="evidence" value="ECO:0007669"/>
    <property type="project" value="UniProtKB-KW"/>
</dbReference>
<feature type="coiled-coil region" evidence="3">
    <location>
        <begin position="569"/>
        <end position="620"/>
    </location>
</feature>
<dbReference type="STRING" id="1121025.SAMN02745249_01192"/>
<dbReference type="InterPro" id="IPR051309">
    <property type="entry name" value="ABCF_ATPase"/>
</dbReference>
<evidence type="ECO:0000256" key="4">
    <source>
        <dbReference type="SAM" id="MobiDB-lite"/>
    </source>
</evidence>
<dbReference type="PANTHER" id="PTHR42855">
    <property type="entry name" value="ABC TRANSPORTER ATP-BINDING SUBUNIT"/>
    <property type="match status" value="1"/>
</dbReference>
<dbReference type="SUPFAM" id="SSF52540">
    <property type="entry name" value="P-loop containing nucleoside triphosphate hydrolases"/>
    <property type="match status" value="2"/>
</dbReference>
<feature type="coiled-coil region" evidence="3">
    <location>
        <begin position="233"/>
        <end position="267"/>
    </location>
</feature>
<sequence>MKEIKIENLSHSIGAKELFNQINFSIINEQKVGLIGRNGNGKSTFLKVLAGKLDPEKGKILKPGDYQIGYLSQEPDLNPTQTVLETAFEGNTPIMNAVRSYEQLLLELTEEPNDKKIQTQFTKAQQQMDTNDAWNADSSAKRILSILGIKDMEQNIGSMSGGQQKRVALAQVLIQTPDLLILDEPTNHLDFEMITWLENYLMNYKGALIVVTHDRYFLDRIVDKIVELENGHLQEYSGNYQSYVSEKAELEEQLASSEQKAKQLFKQELAWMREGVRARGTKQKARIERFEKLKGQVSQSGQNFNLNIDLASSRLGKQVFELYDASYSINHQVILKDFDYIIQTHDRIGITGANGSGKSTFLNLLSGKIKLDTGELVVGDTVRIGYFQQDNINVPEDKRVINYLQEIADEVAKKDGSHANVSQLLEQFMFPRPQHGAYIRSLSGGEKRRLYLIRILMERPNVLLLDEPTNNLDIDTLNVLEEYIENFPGAVIVVSHDRYFLDKITDKLLVFEGQGFVNEFFGTSDEYFESIEKEKAKQKTKKKRDYKGTQESHQEKTKTKLSYLEEKEWATIEEDIMDLEIKIEALDEEINNAGSDYEKIEKFYQEKTSLQEKLNEKYQRWEYLSEFVD</sequence>
<evidence type="ECO:0000256" key="3">
    <source>
        <dbReference type="SAM" id="Coils"/>
    </source>
</evidence>
<dbReference type="OrthoDB" id="9760950at2"/>
<dbReference type="Gene3D" id="1.10.287.380">
    <property type="entry name" value="Valyl-tRNA synthetase, C-terminal domain"/>
    <property type="match status" value="1"/>
</dbReference>
<feature type="compositionally biased region" description="Basic and acidic residues" evidence="4">
    <location>
        <begin position="546"/>
        <end position="559"/>
    </location>
</feature>
<dbReference type="InterPro" id="IPR003439">
    <property type="entry name" value="ABC_transporter-like_ATP-bd"/>
</dbReference>
<dbReference type="InterPro" id="IPR017871">
    <property type="entry name" value="ABC_transporter-like_CS"/>
</dbReference>
<feature type="region of interest" description="Disordered" evidence="4">
    <location>
        <begin position="539"/>
        <end position="559"/>
    </location>
</feature>
<dbReference type="GO" id="GO:0003677">
    <property type="term" value="F:DNA binding"/>
    <property type="evidence" value="ECO:0007669"/>
    <property type="project" value="InterPro"/>
</dbReference>
<organism evidence="6 7">
    <name type="scientific">Atopostipes suicloacalis DSM 15692</name>
    <dbReference type="NCBI Taxonomy" id="1121025"/>
    <lineage>
        <taxon>Bacteria</taxon>
        <taxon>Bacillati</taxon>
        <taxon>Bacillota</taxon>
        <taxon>Bacilli</taxon>
        <taxon>Lactobacillales</taxon>
        <taxon>Carnobacteriaceae</taxon>
        <taxon>Atopostipes</taxon>
    </lineage>
</organism>
<name>A0A1M4WHG8_9LACT</name>
<dbReference type="PANTHER" id="PTHR42855:SF1">
    <property type="entry name" value="ABC TRANSPORTER DOMAIN-CONTAINING PROTEIN"/>
    <property type="match status" value="1"/>
</dbReference>
<feature type="domain" description="ABC transporter" evidence="5">
    <location>
        <begin position="320"/>
        <end position="540"/>
    </location>
</feature>
<dbReference type="InterPro" id="IPR003593">
    <property type="entry name" value="AAA+_ATPase"/>
</dbReference>
<keyword evidence="1" id="KW-0547">Nucleotide-binding</keyword>
<dbReference type="Proteomes" id="UP000184128">
    <property type="component" value="Unassembled WGS sequence"/>
</dbReference>
<dbReference type="EMBL" id="FQUF01000015">
    <property type="protein sequence ID" value="SHE80600.1"/>
    <property type="molecule type" value="Genomic_DNA"/>
</dbReference>
<keyword evidence="3" id="KW-0175">Coiled coil</keyword>
<dbReference type="PROSITE" id="PS50893">
    <property type="entry name" value="ABC_TRANSPORTER_2"/>
    <property type="match status" value="2"/>
</dbReference>
<dbReference type="RefSeq" id="WP_073297739.1">
    <property type="nucleotide sequence ID" value="NZ_FQUF01000015.1"/>
</dbReference>
<dbReference type="InterPro" id="IPR032781">
    <property type="entry name" value="ABC_tran_Xtn"/>
</dbReference>
<dbReference type="FunFam" id="3.40.50.300:FF:000011">
    <property type="entry name" value="Putative ABC transporter ATP-binding component"/>
    <property type="match status" value="1"/>
</dbReference>
<dbReference type="InterPro" id="IPR032524">
    <property type="entry name" value="ABC_tran_C"/>
</dbReference>
<feature type="domain" description="ABC transporter" evidence="5">
    <location>
        <begin position="4"/>
        <end position="255"/>
    </location>
</feature>
<dbReference type="GO" id="GO:0016887">
    <property type="term" value="F:ATP hydrolysis activity"/>
    <property type="evidence" value="ECO:0007669"/>
    <property type="project" value="InterPro"/>
</dbReference>
<proteinExistence type="predicted"/>
<evidence type="ECO:0000259" key="5">
    <source>
        <dbReference type="PROSITE" id="PS50893"/>
    </source>
</evidence>
<dbReference type="InterPro" id="IPR027417">
    <property type="entry name" value="P-loop_NTPase"/>
</dbReference>
<keyword evidence="2 6" id="KW-0067">ATP-binding</keyword>
<reference evidence="6 7" key="1">
    <citation type="submission" date="2016-11" db="EMBL/GenBank/DDBJ databases">
        <authorList>
            <person name="Jaros S."/>
            <person name="Januszkiewicz K."/>
            <person name="Wedrychowicz H."/>
        </authorList>
    </citation>
    <scope>NUCLEOTIDE SEQUENCE [LARGE SCALE GENOMIC DNA]</scope>
    <source>
        <strain evidence="6 7">DSM 15692</strain>
    </source>
</reference>
<evidence type="ECO:0000256" key="2">
    <source>
        <dbReference type="ARBA" id="ARBA00022840"/>
    </source>
</evidence>
<keyword evidence="7" id="KW-1185">Reference proteome</keyword>
<dbReference type="InterPro" id="IPR037118">
    <property type="entry name" value="Val-tRNA_synth_C_sf"/>
</dbReference>
<gene>
    <name evidence="6" type="ORF">SAMN02745249_01192</name>
</gene>
<dbReference type="Pfam" id="PF12848">
    <property type="entry name" value="ABC_tran_Xtn"/>
    <property type="match status" value="1"/>
</dbReference>
<dbReference type="Pfam" id="PF00005">
    <property type="entry name" value="ABC_tran"/>
    <property type="match status" value="2"/>
</dbReference>
<dbReference type="Gene3D" id="3.40.50.300">
    <property type="entry name" value="P-loop containing nucleotide triphosphate hydrolases"/>
    <property type="match status" value="2"/>
</dbReference>
<dbReference type="AlphaFoldDB" id="A0A1M4WHG8"/>
<evidence type="ECO:0000313" key="6">
    <source>
        <dbReference type="EMBL" id="SHE80600.1"/>
    </source>
</evidence>
<dbReference type="Pfam" id="PF16326">
    <property type="entry name" value="ABC_tran_CTD"/>
    <property type="match status" value="1"/>
</dbReference>
<dbReference type="CDD" id="cd03221">
    <property type="entry name" value="ABCF_EF-3"/>
    <property type="match status" value="2"/>
</dbReference>